<dbReference type="Proteomes" id="UP000634136">
    <property type="component" value="Unassembled WGS sequence"/>
</dbReference>
<sequence>MQEREDDLRALGLKIKQHEDKLKLLKNKITKFDDNFDMIKNRQSSTSSAPKISEGESSHPNTEADIDEQILLHHANSAAGILCQMKTRHEAQAFKMPMLEDVVGVVATLANVQNDHLSTLLSEYLGVETMLAIVCKTNFGVGVLEIHNEDGSINKGFGLHGLGAAIGSALHDRFLVISLESLRPYPGKFVLDDPQRQLNILNPRLPNGQCPPGFLGFAVNMIKIDASNLFCVTPSGYGLRETLFYNLFSRLQVYRTRTEMMKALPLIIDGAVSLDGGIIRSDGVFYLGNR</sequence>
<protein>
    <submittedName>
        <fullName evidence="3">Protein DEFECTIVE IN MERISTEM SILENCING 3-like isoform X2</fullName>
    </submittedName>
</protein>
<organism evidence="3 4">
    <name type="scientific">Senna tora</name>
    <dbReference type="NCBI Taxonomy" id="362788"/>
    <lineage>
        <taxon>Eukaryota</taxon>
        <taxon>Viridiplantae</taxon>
        <taxon>Streptophyta</taxon>
        <taxon>Embryophyta</taxon>
        <taxon>Tracheophyta</taxon>
        <taxon>Spermatophyta</taxon>
        <taxon>Magnoliopsida</taxon>
        <taxon>eudicotyledons</taxon>
        <taxon>Gunneridae</taxon>
        <taxon>Pentapetalae</taxon>
        <taxon>rosids</taxon>
        <taxon>fabids</taxon>
        <taxon>Fabales</taxon>
        <taxon>Fabaceae</taxon>
        <taxon>Caesalpinioideae</taxon>
        <taxon>Cassia clade</taxon>
        <taxon>Senna</taxon>
    </lineage>
</organism>
<dbReference type="EMBL" id="JAAIUW010000009">
    <property type="protein sequence ID" value="KAF7816684.1"/>
    <property type="molecule type" value="Genomic_DNA"/>
</dbReference>
<proteinExistence type="predicted"/>
<name>A0A834T6V3_9FABA</name>
<feature type="region of interest" description="Disordered" evidence="2">
    <location>
        <begin position="42"/>
        <end position="62"/>
    </location>
</feature>
<dbReference type="PANTHER" id="PTHR33566">
    <property type="entry name" value="EN/SPM-LIKE TRANSPOSON-RELATED"/>
    <property type="match status" value="1"/>
</dbReference>
<evidence type="ECO:0000313" key="3">
    <source>
        <dbReference type="EMBL" id="KAF7816684.1"/>
    </source>
</evidence>
<evidence type="ECO:0000256" key="2">
    <source>
        <dbReference type="SAM" id="MobiDB-lite"/>
    </source>
</evidence>
<dbReference type="AlphaFoldDB" id="A0A834T6V3"/>
<evidence type="ECO:0000256" key="1">
    <source>
        <dbReference type="SAM" id="Coils"/>
    </source>
</evidence>
<accession>A0A834T6V3</accession>
<dbReference type="OrthoDB" id="10036779at2759"/>
<keyword evidence="4" id="KW-1185">Reference proteome</keyword>
<reference evidence="3" key="1">
    <citation type="submission" date="2020-09" db="EMBL/GenBank/DDBJ databases">
        <title>Genome-Enabled Discovery of Anthraquinone Biosynthesis in Senna tora.</title>
        <authorList>
            <person name="Kang S.-H."/>
            <person name="Pandey R.P."/>
            <person name="Lee C.-M."/>
            <person name="Sim J.-S."/>
            <person name="Jeong J.-T."/>
            <person name="Choi B.-S."/>
            <person name="Jung M."/>
            <person name="Ginzburg D."/>
            <person name="Zhao K."/>
            <person name="Won S.Y."/>
            <person name="Oh T.-J."/>
            <person name="Yu Y."/>
            <person name="Kim N.-H."/>
            <person name="Lee O.R."/>
            <person name="Lee T.-H."/>
            <person name="Bashyal P."/>
            <person name="Kim T.-S."/>
            <person name="Lee W.-H."/>
            <person name="Kawkins C."/>
            <person name="Kim C.-K."/>
            <person name="Kim J.S."/>
            <person name="Ahn B.O."/>
            <person name="Rhee S.Y."/>
            <person name="Sohng J.K."/>
        </authorList>
    </citation>
    <scope>NUCLEOTIDE SEQUENCE</scope>
    <source>
        <tissue evidence="3">Leaf</tissue>
    </source>
</reference>
<evidence type="ECO:0000313" key="4">
    <source>
        <dbReference type="Proteomes" id="UP000634136"/>
    </source>
</evidence>
<feature type="coiled-coil region" evidence="1">
    <location>
        <begin position="1"/>
        <end position="35"/>
    </location>
</feature>
<keyword evidence="1" id="KW-0175">Coiled coil</keyword>
<gene>
    <name evidence="3" type="ORF">G2W53_030653</name>
</gene>
<comment type="caution">
    <text evidence="3">The sequence shown here is derived from an EMBL/GenBank/DDBJ whole genome shotgun (WGS) entry which is preliminary data.</text>
</comment>
<dbReference type="PANTHER" id="PTHR33566:SF6">
    <property type="entry name" value="PROTEIN DEFECTIVE IN MERISTEM SILENCING 3"/>
    <property type="match status" value="1"/>
</dbReference>